<dbReference type="PANTHER" id="PTHR10655:SF17">
    <property type="entry name" value="LYSOPHOSPHOLIPASE-LIKE PROTEIN 1"/>
    <property type="match status" value="1"/>
</dbReference>
<evidence type="ECO:0000259" key="3">
    <source>
        <dbReference type="Pfam" id="PF02230"/>
    </source>
</evidence>
<evidence type="ECO:0000313" key="5">
    <source>
        <dbReference type="Proteomes" id="UP001174839"/>
    </source>
</evidence>
<gene>
    <name evidence="4" type="ORF">QU605_10210</name>
</gene>
<evidence type="ECO:0000256" key="1">
    <source>
        <dbReference type="ARBA" id="ARBA00006499"/>
    </source>
</evidence>
<comment type="caution">
    <text evidence="4">The sequence shown here is derived from an EMBL/GenBank/DDBJ whole genome shotgun (WGS) entry which is preliminary data.</text>
</comment>
<feature type="domain" description="Phospholipase/carboxylesterase/thioesterase" evidence="3">
    <location>
        <begin position="26"/>
        <end position="215"/>
    </location>
</feature>
<dbReference type="PANTHER" id="PTHR10655">
    <property type="entry name" value="LYSOPHOSPHOLIPASE-RELATED"/>
    <property type="match status" value="1"/>
</dbReference>
<dbReference type="SUPFAM" id="SSF53474">
    <property type="entry name" value="alpha/beta-Hydrolases"/>
    <property type="match status" value="1"/>
</dbReference>
<dbReference type="InterPro" id="IPR029058">
    <property type="entry name" value="AB_hydrolase_fold"/>
</dbReference>
<name>A0ABT7WFZ4_9FLAO</name>
<dbReference type="RefSeq" id="WP_289725210.1">
    <property type="nucleotide sequence ID" value="NZ_JAUDUY010000004.1"/>
</dbReference>
<sequence>MALQNSVQLPLEYLIRPGTGEKGPYPCLFMLHGYGSNEADLFSFAAELPQELCIISLRAPYDLQPFGHAWYAINFESSQGKWNDVPQAVESRDLVLNTIDLAIAGYDLDPERISLLGFSQGSILSYSLALSYPDRVKSLIALSGYIDPEMLVKGFTSGDLTQLQIYASHGQVDPIIPSAWAQESVAFLKSHGITVTYEEYPVGHGVSAANLSSFKRWMADKY</sequence>
<dbReference type="EMBL" id="JAUDUY010000004">
    <property type="protein sequence ID" value="MDM9631847.1"/>
    <property type="molecule type" value="Genomic_DNA"/>
</dbReference>
<comment type="similarity">
    <text evidence="1">Belongs to the AB hydrolase superfamily. AB hydrolase 2 family.</text>
</comment>
<evidence type="ECO:0000256" key="2">
    <source>
        <dbReference type="ARBA" id="ARBA00022801"/>
    </source>
</evidence>
<dbReference type="InterPro" id="IPR003140">
    <property type="entry name" value="PLipase/COase/thioEstase"/>
</dbReference>
<organism evidence="4 5">
    <name type="scientific">Robiginitalea aurantiaca</name>
    <dbReference type="NCBI Taxonomy" id="3056915"/>
    <lineage>
        <taxon>Bacteria</taxon>
        <taxon>Pseudomonadati</taxon>
        <taxon>Bacteroidota</taxon>
        <taxon>Flavobacteriia</taxon>
        <taxon>Flavobacteriales</taxon>
        <taxon>Flavobacteriaceae</taxon>
        <taxon>Robiginitalea</taxon>
    </lineage>
</organism>
<dbReference type="Gene3D" id="3.40.50.1820">
    <property type="entry name" value="alpha/beta hydrolase"/>
    <property type="match status" value="1"/>
</dbReference>
<keyword evidence="2 4" id="KW-0378">Hydrolase</keyword>
<keyword evidence="5" id="KW-1185">Reference proteome</keyword>
<dbReference type="Proteomes" id="UP001174839">
    <property type="component" value="Unassembled WGS sequence"/>
</dbReference>
<accession>A0ABT7WFZ4</accession>
<dbReference type="GO" id="GO:0016787">
    <property type="term" value="F:hydrolase activity"/>
    <property type="evidence" value="ECO:0007669"/>
    <property type="project" value="UniProtKB-KW"/>
</dbReference>
<proteinExistence type="inferred from homology"/>
<reference evidence="4" key="1">
    <citation type="submission" date="2023-06" db="EMBL/GenBank/DDBJ databases">
        <title>Robiginitalea aurantiacus sp. nov. and Algoriphagus sediminis sp. nov., isolated from coastal sediment.</title>
        <authorList>
            <person name="Zhou Z.Y."/>
            <person name="An J."/>
            <person name="Jia Y.W."/>
            <person name="Du Z.J."/>
        </authorList>
    </citation>
    <scope>NUCLEOTIDE SEQUENCE</scope>
    <source>
        <strain evidence="4">M39</strain>
    </source>
</reference>
<dbReference type="Pfam" id="PF02230">
    <property type="entry name" value="Abhydrolase_2"/>
    <property type="match status" value="1"/>
</dbReference>
<evidence type="ECO:0000313" key="4">
    <source>
        <dbReference type="EMBL" id="MDM9631847.1"/>
    </source>
</evidence>
<dbReference type="InterPro" id="IPR050565">
    <property type="entry name" value="LYPA1-2/EST-like"/>
</dbReference>
<protein>
    <submittedName>
        <fullName evidence="4">Alpha/beta hydrolase-fold protein</fullName>
    </submittedName>
</protein>